<keyword evidence="2" id="KW-1185">Reference proteome</keyword>
<dbReference type="RefSeq" id="XP_001302397.1">
    <property type="nucleotide sequence ID" value="XM_001302396.1"/>
</dbReference>
<dbReference type="Proteomes" id="UP000001542">
    <property type="component" value="Unassembled WGS sequence"/>
</dbReference>
<proteinExistence type="predicted"/>
<dbReference type="InParanoid" id="A2G044"/>
<protein>
    <submittedName>
        <fullName evidence="1">Uncharacterized protein</fullName>
    </submittedName>
</protein>
<reference evidence="1" key="1">
    <citation type="submission" date="2006-10" db="EMBL/GenBank/DDBJ databases">
        <authorList>
            <person name="Amadeo P."/>
            <person name="Zhao Q."/>
            <person name="Wortman J."/>
            <person name="Fraser-Liggett C."/>
            <person name="Carlton J."/>
        </authorList>
    </citation>
    <scope>NUCLEOTIDE SEQUENCE</scope>
    <source>
        <strain evidence="1">G3</strain>
    </source>
</reference>
<dbReference type="KEGG" id="tva:4747141"/>
<dbReference type="VEuPathDB" id="TrichDB:TVAGG3_0769690"/>
<name>A2G044_TRIV3</name>
<reference evidence="1" key="2">
    <citation type="journal article" date="2007" name="Science">
        <title>Draft genome sequence of the sexually transmitted pathogen Trichomonas vaginalis.</title>
        <authorList>
            <person name="Carlton J.M."/>
            <person name="Hirt R.P."/>
            <person name="Silva J.C."/>
            <person name="Delcher A.L."/>
            <person name="Schatz M."/>
            <person name="Zhao Q."/>
            <person name="Wortman J.R."/>
            <person name="Bidwell S.L."/>
            <person name="Alsmark U.C.M."/>
            <person name="Besteiro S."/>
            <person name="Sicheritz-Ponten T."/>
            <person name="Noel C.J."/>
            <person name="Dacks J.B."/>
            <person name="Foster P.G."/>
            <person name="Simillion C."/>
            <person name="Van de Peer Y."/>
            <person name="Miranda-Saavedra D."/>
            <person name="Barton G.J."/>
            <person name="Westrop G.D."/>
            <person name="Mueller S."/>
            <person name="Dessi D."/>
            <person name="Fiori P.L."/>
            <person name="Ren Q."/>
            <person name="Paulsen I."/>
            <person name="Zhang H."/>
            <person name="Bastida-Corcuera F.D."/>
            <person name="Simoes-Barbosa A."/>
            <person name="Brown M.T."/>
            <person name="Hayes R.D."/>
            <person name="Mukherjee M."/>
            <person name="Okumura C.Y."/>
            <person name="Schneider R."/>
            <person name="Smith A.J."/>
            <person name="Vanacova S."/>
            <person name="Villalvazo M."/>
            <person name="Haas B.J."/>
            <person name="Pertea M."/>
            <person name="Feldblyum T.V."/>
            <person name="Utterback T.R."/>
            <person name="Shu C.L."/>
            <person name="Osoegawa K."/>
            <person name="de Jong P.J."/>
            <person name="Hrdy I."/>
            <person name="Horvathova L."/>
            <person name="Zubacova Z."/>
            <person name="Dolezal P."/>
            <person name="Malik S.B."/>
            <person name="Logsdon J.M. Jr."/>
            <person name="Henze K."/>
            <person name="Gupta A."/>
            <person name="Wang C.C."/>
            <person name="Dunne R.L."/>
            <person name="Upcroft J.A."/>
            <person name="Upcroft P."/>
            <person name="White O."/>
            <person name="Salzberg S.L."/>
            <person name="Tang P."/>
            <person name="Chiu C.-H."/>
            <person name="Lee Y.-S."/>
            <person name="Embley T.M."/>
            <person name="Coombs G.H."/>
            <person name="Mottram J.C."/>
            <person name="Tachezy J."/>
            <person name="Fraser-Liggett C.M."/>
            <person name="Johnson P.J."/>
        </authorList>
    </citation>
    <scope>NUCLEOTIDE SEQUENCE [LARGE SCALE GENOMIC DNA]</scope>
    <source>
        <strain evidence="1">G3</strain>
    </source>
</reference>
<accession>A2G044</accession>
<organism evidence="1 2">
    <name type="scientific">Trichomonas vaginalis (strain ATCC PRA-98 / G3)</name>
    <dbReference type="NCBI Taxonomy" id="412133"/>
    <lineage>
        <taxon>Eukaryota</taxon>
        <taxon>Metamonada</taxon>
        <taxon>Parabasalia</taxon>
        <taxon>Trichomonadida</taxon>
        <taxon>Trichomonadidae</taxon>
        <taxon>Trichomonas</taxon>
    </lineage>
</organism>
<gene>
    <name evidence="1" type="ORF">TVAG_023800</name>
</gene>
<evidence type="ECO:0000313" key="2">
    <source>
        <dbReference type="Proteomes" id="UP000001542"/>
    </source>
</evidence>
<sequence length="503" mass="57981">MKAVEVRIEQVIVPRVLPCSIFVSWKGKGAIGNSEPVKVREQVVKFNAAFGVQFEGNKEEDVIISVNTINKNNQFIKFSDSHITINESTFQKASSYVQRVCTSSIGDFIVVAELKPAEFEEFKPKLTVDEVLQRYGNNINSIVIDSTYTEKDPDKYIKSDILLRLLTKYPRDLITQNHIDTLNEYLAKLQLNDKKIDSKHELYVKAINSLLEKDLLYISSSGDIKSYGAYHNKLVERFPLIAVIICQEIQKMREQTLIFNSKDIDNIMIEVCSMFSYLIGKKATTERLLYLACNICFLYTYLKTSMNLKCDQLNLFLIMTYKQLLCFIFEQITNQLNVFANDYNKIARWQRNIQSLADDLTISNVLLNDVYGYLSTYFDRSLFLSWLQNDQLEVKNLNSLKQMFPGEWIYMKNIEFIKNNLKNVLKQKYSNDQISPYCQGSVLVSIMKKFERCKLVSLTPKDIEKLNPSLIPKNGITPTEFIESISDIPSDVIVPSALPNIKE</sequence>
<dbReference type="EMBL" id="DS114197">
    <property type="protein sequence ID" value="EAX89467.1"/>
    <property type="molecule type" value="Genomic_DNA"/>
</dbReference>
<dbReference type="AlphaFoldDB" id="A2G044"/>
<dbReference type="VEuPathDB" id="TrichDB:TVAG_023800"/>
<evidence type="ECO:0000313" key="1">
    <source>
        <dbReference type="EMBL" id="EAX89467.1"/>
    </source>
</evidence>